<reference evidence="9 10" key="1">
    <citation type="submission" date="2024-09" db="EMBL/GenBank/DDBJ databases">
        <authorList>
            <person name="Sun Q."/>
            <person name="Mori K."/>
        </authorList>
    </citation>
    <scope>NUCLEOTIDE SEQUENCE [LARGE SCALE GENOMIC DNA]</scope>
    <source>
        <strain evidence="9 10">CCM 7415</strain>
    </source>
</reference>
<dbReference type="SUPFAM" id="SSF53790">
    <property type="entry name" value="Tetrapyrrole methylase"/>
    <property type="match status" value="1"/>
</dbReference>
<comment type="subcellular location">
    <subcellularLocation>
        <location evidence="6">Cytoplasm</location>
    </subcellularLocation>
</comment>
<evidence type="ECO:0000256" key="2">
    <source>
        <dbReference type="ARBA" id="ARBA00022552"/>
    </source>
</evidence>
<dbReference type="HAMAP" id="MF_01877">
    <property type="entry name" value="16SrRNA_methyltr_I"/>
    <property type="match status" value="1"/>
</dbReference>
<dbReference type="NCBIfam" id="TIGR00096">
    <property type="entry name" value="16S rRNA (cytidine(1402)-2'-O)-methyltransferase"/>
    <property type="match status" value="1"/>
</dbReference>
<evidence type="ECO:0000313" key="9">
    <source>
        <dbReference type="EMBL" id="MFC0266950.1"/>
    </source>
</evidence>
<keyword evidence="5 6" id="KW-0949">S-adenosyl-L-methionine</keyword>
<comment type="catalytic activity">
    <reaction evidence="6">
        <text>cytidine(1402) in 16S rRNA + S-adenosyl-L-methionine = 2'-O-methylcytidine(1402) in 16S rRNA + S-adenosyl-L-homocysteine + H(+)</text>
        <dbReference type="Rhea" id="RHEA:42924"/>
        <dbReference type="Rhea" id="RHEA-COMP:10285"/>
        <dbReference type="Rhea" id="RHEA-COMP:10286"/>
        <dbReference type="ChEBI" id="CHEBI:15378"/>
        <dbReference type="ChEBI" id="CHEBI:57856"/>
        <dbReference type="ChEBI" id="CHEBI:59789"/>
        <dbReference type="ChEBI" id="CHEBI:74495"/>
        <dbReference type="ChEBI" id="CHEBI:82748"/>
        <dbReference type="EC" id="2.1.1.198"/>
    </reaction>
</comment>
<dbReference type="Pfam" id="PF23016">
    <property type="entry name" value="RsmI_C"/>
    <property type="match status" value="1"/>
</dbReference>
<evidence type="ECO:0000256" key="3">
    <source>
        <dbReference type="ARBA" id="ARBA00022603"/>
    </source>
</evidence>
<evidence type="ECO:0000313" key="10">
    <source>
        <dbReference type="Proteomes" id="UP001589814"/>
    </source>
</evidence>
<dbReference type="InterPro" id="IPR035996">
    <property type="entry name" value="4pyrrol_Methylase_sf"/>
</dbReference>
<keyword evidence="3 6" id="KW-0489">Methyltransferase</keyword>
<proteinExistence type="inferred from homology"/>
<evidence type="ECO:0000256" key="1">
    <source>
        <dbReference type="ARBA" id="ARBA00022490"/>
    </source>
</evidence>
<sequence length="286" mass="30617">MSVSGKGTLYVVATPIGNLDDLSPRAAAILAGADLIAAEDTRHSGRLLAHIGARVALISLHEHNESSRIARICHELDQGHQVALVSDAGTPLISDPGYRLIRALREGGYRVVPVPGPSALVTALCAAGLPTERFLFEGFLPAKGSARRQRLQALAHQQVTLVCYESPHRIVALLTDIDAVFAERQVVLARELTKTFETFLHGSGAALLAQLEDDPDQQRGEFVVMIAPAEPIDRGDARTVEGDALLSALLSEAVGVKQCAAVVARLLGGRKRDWYERAMALRDSTG</sequence>
<feature type="domain" description="Tetrapyrrole methylase" evidence="7">
    <location>
        <begin position="8"/>
        <end position="205"/>
    </location>
</feature>
<dbReference type="EC" id="2.1.1.198" evidence="6"/>
<dbReference type="PIRSF" id="PIRSF005917">
    <property type="entry name" value="MTase_YraL"/>
    <property type="match status" value="1"/>
</dbReference>
<name>A0ABV6G030_9GAMM</name>
<dbReference type="PROSITE" id="PS01296">
    <property type="entry name" value="RSMI"/>
    <property type="match status" value="1"/>
</dbReference>
<accession>A0ABV6G030</accession>
<feature type="domain" description="RsmI HTH" evidence="8">
    <location>
        <begin position="237"/>
        <end position="282"/>
    </location>
</feature>
<gene>
    <name evidence="6 9" type="primary">rsmI</name>
    <name evidence="9" type="ORF">ACFFHW_02875</name>
</gene>
<evidence type="ECO:0000256" key="5">
    <source>
        <dbReference type="ARBA" id="ARBA00022691"/>
    </source>
</evidence>
<evidence type="ECO:0000256" key="6">
    <source>
        <dbReference type="HAMAP-Rule" id="MF_01877"/>
    </source>
</evidence>
<keyword evidence="2 6" id="KW-0698">rRNA processing</keyword>
<comment type="caution">
    <text evidence="9">The sequence shown here is derived from an EMBL/GenBank/DDBJ whole genome shotgun (WGS) entry which is preliminary data.</text>
</comment>
<dbReference type="InterPro" id="IPR000878">
    <property type="entry name" value="4pyrrol_Mease"/>
</dbReference>
<dbReference type="PANTHER" id="PTHR46111:SF1">
    <property type="entry name" value="RIBOSOMAL RNA SMALL SUBUNIT METHYLTRANSFERASE I"/>
    <property type="match status" value="1"/>
</dbReference>
<evidence type="ECO:0000259" key="8">
    <source>
        <dbReference type="Pfam" id="PF23016"/>
    </source>
</evidence>
<dbReference type="EMBL" id="JBHLVX010000011">
    <property type="protein sequence ID" value="MFC0266950.1"/>
    <property type="molecule type" value="Genomic_DNA"/>
</dbReference>
<dbReference type="Pfam" id="PF00590">
    <property type="entry name" value="TP_methylase"/>
    <property type="match status" value="1"/>
</dbReference>
<evidence type="ECO:0000256" key="4">
    <source>
        <dbReference type="ARBA" id="ARBA00022679"/>
    </source>
</evidence>
<dbReference type="GO" id="GO:0032259">
    <property type="term" value="P:methylation"/>
    <property type="evidence" value="ECO:0007669"/>
    <property type="project" value="UniProtKB-KW"/>
</dbReference>
<dbReference type="GO" id="GO:0008168">
    <property type="term" value="F:methyltransferase activity"/>
    <property type="evidence" value="ECO:0007669"/>
    <property type="project" value="UniProtKB-KW"/>
</dbReference>
<dbReference type="InterPro" id="IPR014776">
    <property type="entry name" value="4pyrrole_Mease_sub2"/>
</dbReference>
<dbReference type="InterPro" id="IPR014777">
    <property type="entry name" value="4pyrrole_Mease_sub1"/>
</dbReference>
<evidence type="ECO:0000259" key="7">
    <source>
        <dbReference type="Pfam" id="PF00590"/>
    </source>
</evidence>
<dbReference type="Proteomes" id="UP001589814">
    <property type="component" value="Unassembled WGS sequence"/>
</dbReference>
<keyword evidence="10" id="KW-1185">Reference proteome</keyword>
<protein>
    <recommendedName>
        <fullName evidence="6">Ribosomal RNA small subunit methyltransferase I</fullName>
        <ecNumber evidence="6">2.1.1.198</ecNumber>
    </recommendedName>
    <alternativeName>
        <fullName evidence="6">16S rRNA 2'-O-ribose C1402 methyltransferase</fullName>
    </alternativeName>
    <alternativeName>
        <fullName evidence="6">rRNA (cytidine-2'-O-)-methyltransferase RsmI</fullName>
    </alternativeName>
</protein>
<comment type="similarity">
    <text evidence="6">Belongs to the methyltransferase superfamily. RsmI family.</text>
</comment>
<dbReference type="Gene3D" id="3.30.950.10">
    <property type="entry name" value="Methyltransferase, Cobalt-precorrin-4 Transmethylase, Domain 2"/>
    <property type="match status" value="1"/>
</dbReference>
<keyword evidence="1 6" id="KW-0963">Cytoplasm</keyword>
<dbReference type="RefSeq" id="WP_019952260.1">
    <property type="nucleotide sequence ID" value="NZ_JBHLVX010000011.1"/>
</dbReference>
<organism evidence="9 10">
    <name type="scientific">Kushneria aurantia</name>
    <dbReference type="NCBI Taxonomy" id="504092"/>
    <lineage>
        <taxon>Bacteria</taxon>
        <taxon>Pseudomonadati</taxon>
        <taxon>Pseudomonadota</taxon>
        <taxon>Gammaproteobacteria</taxon>
        <taxon>Oceanospirillales</taxon>
        <taxon>Halomonadaceae</taxon>
        <taxon>Kushneria</taxon>
    </lineage>
</organism>
<dbReference type="CDD" id="cd11648">
    <property type="entry name" value="RsmI"/>
    <property type="match status" value="1"/>
</dbReference>
<dbReference type="InterPro" id="IPR008189">
    <property type="entry name" value="rRNA_ssu_MeTfrase_I"/>
</dbReference>
<dbReference type="InterPro" id="IPR053910">
    <property type="entry name" value="RsmI_HTH"/>
</dbReference>
<dbReference type="Gene3D" id="3.40.1010.10">
    <property type="entry name" value="Cobalt-precorrin-4 Transmethylase, Domain 1"/>
    <property type="match status" value="1"/>
</dbReference>
<comment type="function">
    <text evidence="6">Catalyzes the 2'-O-methylation of the ribose of cytidine 1402 (C1402) in 16S rRNA.</text>
</comment>
<dbReference type="InterPro" id="IPR018063">
    <property type="entry name" value="SAM_MeTrfase_RsmI_CS"/>
</dbReference>
<keyword evidence="4 6" id="KW-0808">Transferase</keyword>
<dbReference type="PANTHER" id="PTHR46111">
    <property type="entry name" value="RIBOSOMAL RNA SMALL SUBUNIT METHYLTRANSFERASE I"/>
    <property type="match status" value="1"/>
</dbReference>